<dbReference type="OrthoDB" id="6351861at2759"/>
<feature type="region of interest" description="Disordered" evidence="11">
    <location>
        <begin position="38"/>
        <end position="60"/>
    </location>
</feature>
<dbReference type="SUPFAM" id="SSF50494">
    <property type="entry name" value="Trypsin-like serine proteases"/>
    <property type="match status" value="1"/>
</dbReference>
<keyword evidence="2" id="KW-0645">Protease</keyword>
<feature type="region of interest" description="Disordered" evidence="11">
    <location>
        <begin position="316"/>
        <end position="338"/>
    </location>
</feature>
<dbReference type="Pfam" id="PF00089">
    <property type="entry name" value="Trypsin"/>
    <property type="match status" value="1"/>
</dbReference>
<dbReference type="Gene3D" id="2.40.10.10">
    <property type="entry name" value="Trypsin-like serine proteases"/>
    <property type="match status" value="1"/>
</dbReference>
<sequence>MAQYLPSRAAIFFLAAVLLFYSGPASAGNRVRKTERFAPTSDETRNEWQSAEQLEESDSHQTRMINSDATLENEYPYMVALLKFNNETQGNYDFACGGSLISPTHILTAAHCVVDEETNKIYQINSMKVALGVHFVNDTSSDAQLTKTIVRIKIHEDYDKAELANDIAILTLKSPVKFTEIISPICLPPPESNDQYEGELAIVKGWGATGEDEGVSEVLHHAVKKIISNWQCQKLYGATTIFDHNVCTYRRGKHFCNGDSGSPLVIETDNLDNTNQKCHWIQVGIVSWGFCGAKKSIPDVYTRVTSFLPWIEKEMKRPSSNKPSKPNSIRMNAIRRRV</sequence>
<dbReference type="PANTHER" id="PTHR24256">
    <property type="entry name" value="TRYPTASE-RELATED"/>
    <property type="match status" value="1"/>
</dbReference>
<dbReference type="EMBL" id="GL732558">
    <property type="protein sequence ID" value="EFX78247.1"/>
    <property type="molecule type" value="Genomic_DNA"/>
</dbReference>
<evidence type="ECO:0000256" key="11">
    <source>
        <dbReference type="SAM" id="MobiDB-lite"/>
    </source>
</evidence>
<evidence type="ECO:0000256" key="5">
    <source>
        <dbReference type="ARBA" id="ARBA00022820"/>
    </source>
</evidence>
<dbReference type="InParanoid" id="E9GR00"/>
<dbReference type="InterPro" id="IPR001254">
    <property type="entry name" value="Trypsin_dom"/>
</dbReference>
<keyword evidence="7" id="KW-1015">Disulfide bond</keyword>
<dbReference type="InterPro" id="IPR009003">
    <property type="entry name" value="Peptidase_S1_PA"/>
</dbReference>
<comment type="similarity">
    <text evidence="8">Belongs to the peptidase S1 family. CLIP subfamily.</text>
</comment>
<dbReference type="GO" id="GO:0006508">
    <property type="term" value="P:proteolysis"/>
    <property type="evidence" value="ECO:0007669"/>
    <property type="project" value="UniProtKB-KW"/>
</dbReference>
<dbReference type="EC" id="3.4.21.84" evidence="10"/>
<dbReference type="InterPro" id="IPR051487">
    <property type="entry name" value="Ser/Thr_Proteases_Immune/Dev"/>
</dbReference>
<dbReference type="PROSITE" id="PS50240">
    <property type="entry name" value="TRYPSIN_DOM"/>
    <property type="match status" value="1"/>
</dbReference>
<organism evidence="14 15">
    <name type="scientific">Daphnia pulex</name>
    <name type="common">Water flea</name>
    <dbReference type="NCBI Taxonomy" id="6669"/>
    <lineage>
        <taxon>Eukaryota</taxon>
        <taxon>Metazoa</taxon>
        <taxon>Ecdysozoa</taxon>
        <taxon>Arthropoda</taxon>
        <taxon>Crustacea</taxon>
        <taxon>Branchiopoda</taxon>
        <taxon>Diplostraca</taxon>
        <taxon>Cladocera</taxon>
        <taxon>Anomopoda</taxon>
        <taxon>Daphniidae</taxon>
        <taxon>Daphnia</taxon>
    </lineage>
</organism>
<reference evidence="14 15" key="1">
    <citation type="journal article" date="2011" name="Science">
        <title>The ecoresponsive genome of Daphnia pulex.</title>
        <authorList>
            <person name="Colbourne J.K."/>
            <person name="Pfrender M.E."/>
            <person name="Gilbert D."/>
            <person name="Thomas W.K."/>
            <person name="Tucker A."/>
            <person name="Oakley T.H."/>
            <person name="Tokishita S."/>
            <person name="Aerts A."/>
            <person name="Arnold G.J."/>
            <person name="Basu M.K."/>
            <person name="Bauer D.J."/>
            <person name="Caceres C.E."/>
            <person name="Carmel L."/>
            <person name="Casola C."/>
            <person name="Choi J.H."/>
            <person name="Detter J.C."/>
            <person name="Dong Q."/>
            <person name="Dusheyko S."/>
            <person name="Eads B.D."/>
            <person name="Frohlich T."/>
            <person name="Geiler-Samerotte K.A."/>
            <person name="Gerlach D."/>
            <person name="Hatcher P."/>
            <person name="Jogdeo S."/>
            <person name="Krijgsveld J."/>
            <person name="Kriventseva E.V."/>
            <person name="Kultz D."/>
            <person name="Laforsch C."/>
            <person name="Lindquist E."/>
            <person name="Lopez J."/>
            <person name="Manak J.R."/>
            <person name="Muller J."/>
            <person name="Pangilinan J."/>
            <person name="Patwardhan R.P."/>
            <person name="Pitluck S."/>
            <person name="Pritham E.J."/>
            <person name="Rechtsteiner A."/>
            <person name="Rho M."/>
            <person name="Rogozin I.B."/>
            <person name="Sakarya O."/>
            <person name="Salamov A."/>
            <person name="Schaack S."/>
            <person name="Shapiro H."/>
            <person name="Shiga Y."/>
            <person name="Skalitzky C."/>
            <person name="Smith Z."/>
            <person name="Souvorov A."/>
            <person name="Sung W."/>
            <person name="Tang Z."/>
            <person name="Tsuchiya D."/>
            <person name="Tu H."/>
            <person name="Vos H."/>
            <person name="Wang M."/>
            <person name="Wolf Y.I."/>
            <person name="Yamagata H."/>
            <person name="Yamada T."/>
            <person name="Ye Y."/>
            <person name="Shaw J.R."/>
            <person name="Andrews J."/>
            <person name="Crease T.J."/>
            <person name="Tang H."/>
            <person name="Lucas S.M."/>
            <person name="Robertson H.M."/>
            <person name="Bork P."/>
            <person name="Koonin E.V."/>
            <person name="Zdobnov E.M."/>
            <person name="Grigoriev I.V."/>
            <person name="Lynch M."/>
            <person name="Boore J.L."/>
        </authorList>
    </citation>
    <scope>NUCLEOTIDE SEQUENCE [LARGE SCALE GENOMIC DNA]</scope>
</reference>
<evidence type="ECO:0000313" key="14">
    <source>
        <dbReference type="EMBL" id="EFX78247.1"/>
    </source>
</evidence>
<proteinExistence type="inferred from homology"/>
<evidence type="ECO:0000256" key="1">
    <source>
        <dbReference type="ARBA" id="ARBA00022659"/>
    </source>
</evidence>
<evidence type="ECO:0000256" key="12">
    <source>
        <dbReference type="SAM" id="SignalP"/>
    </source>
</evidence>
<keyword evidence="15" id="KW-1185">Reference proteome</keyword>
<dbReference type="InterPro" id="IPR043504">
    <property type="entry name" value="Peptidase_S1_PA_chymotrypsin"/>
</dbReference>
<feature type="domain" description="Peptidase S1" evidence="13">
    <location>
        <begin position="64"/>
        <end position="316"/>
    </location>
</feature>
<evidence type="ECO:0000259" key="13">
    <source>
        <dbReference type="PROSITE" id="PS50240"/>
    </source>
</evidence>
<evidence type="ECO:0000256" key="8">
    <source>
        <dbReference type="ARBA" id="ARBA00024195"/>
    </source>
</evidence>
<protein>
    <recommendedName>
        <fullName evidence="10">limulus clotting factor C</fullName>
        <ecNumber evidence="10">3.4.21.84</ecNumber>
    </recommendedName>
</protein>
<gene>
    <name evidence="14" type="ORF">DAPPUDRAFT_305263</name>
</gene>
<dbReference type="HOGENOM" id="CLU_006842_7_6_1"/>
<dbReference type="STRING" id="6669.E9GR00"/>
<dbReference type="GO" id="GO:0042381">
    <property type="term" value="P:hemolymph coagulation"/>
    <property type="evidence" value="ECO:0007669"/>
    <property type="project" value="UniProtKB-KW"/>
</dbReference>
<dbReference type="OMA" id="SHEFCEK"/>
<dbReference type="GO" id="GO:0005615">
    <property type="term" value="C:extracellular space"/>
    <property type="evidence" value="ECO:0000318"/>
    <property type="project" value="GO_Central"/>
</dbReference>
<dbReference type="KEGG" id="dpx:DAPPUDRAFT_305263"/>
<dbReference type="AlphaFoldDB" id="E9GR00"/>
<dbReference type="GO" id="GO:0004252">
    <property type="term" value="F:serine-type endopeptidase activity"/>
    <property type="evidence" value="ECO:0007669"/>
    <property type="project" value="InterPro"/>
</dbReference>
<evidence type="ECO:0000256" key="9">
    <source>
        <dbReference type="ARBA" id="ARBA00052079"/>
    </source>
</evidence>
<feature type="chain" id="PRO_5003237322" description="limulus clotting factor C" evidence="12">
    <location>
        <begin position="28"/>
        <end position="338"/>
    </location>
</feature>
<evidence type="ECO:0000256" key="3">
    <source>
        <dbReference type="ARBA" id="ARBA00022729"/>
    </source>
</evidence>
<dbReference type="Proteomes" id="UP000000305">
    <property type="component" value="Unassembled WGS sequence"/>
</dbReference>
<feature type="signal peptide" evidence="12">
    <location>
        <begin position="1"/>
        <end position="27"/>
    </location>
</feature>
<accession>E9GR00</accession>
<dbReference type="eggNOG" id="KOG3627">
    <property type="taxonomic scope" value="Eukaryota"/>
</dbReference>
<dbReference type="GO" id="GO:0045087">
    <property type="term" value="P:innate immune response"/>
    <property type="evidence" value="ECO:0000318"/>
    <property type="project" value="GO_Central"/>
</dbReference>
<keyword evidence="5" id="KW-0353">Hemolymph clotting</keyword>
<dbReference type="SMART" id="SM00020">
    <property type="entry name" value="Tryp_SPc"/>
    <property type="match status" value="1"/>
</dbReference>
<dbReference type="FunCoup" id="E9GR00">
    <property type="interactions" value="147"/>
</dbReference>
<name>E9GR00_DAPPU</name>
<dbReference type="PROSITE" id="PS00134">
    <property type="entry name" value="TRYPSIN_HIS"/>
    <property type="match status" value="1"/>
</dbReference>
<evidence type="ECO:0000256" key="4">
    <source>
        <dbReference type="ARBA" id="ARBA00022801"/>
    </source>
</evidence>
<keyword evidence="6" id="KW-0720">Serine protease</keyword>
<keyword evidence="3 12" id="KW-0732">Signal</keyword>
<dbReference type="CDD" id="cd00190">
    <property type="entry name" value="Tryp_SPc"/>
    <property type="match status" value="1"/>
</dbReference>
<dbReference type="PhylomeDB" id="E9GR00"/>
<dbReference type="InterPro" id="IPR001314">
    <property type="entry name" value="Peptidase_S1A"/>
</dbReference>
<keyword evidence="4" id="KW-0378">Hydrolase</keyword>
<keyword evidence="1" id="KW-0768">Sushi</keyword>
<dbReference type="FunFam" id="2.40.10.10:FF:000120">
    <property type="entry name" value="Putative serine protease"/>
    <property type="match status" value="1"/>
</dbReference>
<evidence type="ECO:0000256" key="2">
    <source>
        <dbReference type="ARBA" id="ARBA00022670"/>
    </source>
</evidence>
<evidence type="ECO:0000256" key="6">
    <source>
        <dbReference type="ARBA" id="ARBA00022825"/>
    </source>
</evidence>
<evidence type="ECO:0000256" key="7">
    <source>
        <dbReference type="ARBA" id="ARBA00023157"/>
    </source>
</evidence>
<feature type="compositionally biased region" description="Low complexity" evidence="11">
    <location>
        <begin position="318"/>
        <end position="328"/>
    </location>
</feature>
<dbReference type="PRINTS" id="PR00722">
    <property type="entry name" value="CHYMOTRYPSIN"/>
</dbReference>
<evidence type="ECO:0000256" key="10">
    <source>
        <dbReference type="ARBA" id="ARBA00066707"/>
    </source>
</evidence>
<evidence type="ECO:0000313" key="15">
    <source>
        <dbReference type="Proteomes" id="UP000000305"/>
    </source>
</evidence>
<comment type="catalytic activity">
    <reaction evidence="9">
        <text>Selective cleavage of 103-Arg-|-Ser-104 and 124-Ile-|-Ile-125 bonds in Limulus clotting factor B to form activated factor B. Cleavage of -Pro-Arg-|-Xaa- bonds in synthetic substrates.</text>
        <dbReference type="EC" id="3.4.21.84"/>
    </reaction>
</comment>
<dbReference type="InterPro" id="IPR018114">
    <property type="entry name" value="TRYPSIN_HIS"/>
</dbReference>